<feature type="chain" id="PRO_5020969364" description="Secreted protein" evidence="1">
    <location>
        <begin position="20"/>
        <end position="81"/>
    </location>
</feature>
<reference evidence="3" key="1">
    <citation type="journal article" date="2018" name="Nat. Microbiol.">
        <title>Leveraging single-cell genomics to expand the fungal tree of life.</title>
        <authorList>
            <person name="Ahrendt S.R."/>
            <person name="Quandt C.A."/>
            <person name="Ciobanu D."/>
            <person name="Clum A."/>
            <person name="Salamov A."/>
            <person name="Andreopoulos B."/>
            <person name="Cheng J.F."/>
            <person name="Woyke T."/>
            <person name="Pelin A."/>
            <person name="Henrissat B."/>
            <person name="Reynolds N.K."/>
            <person name="Benny G.L."/>
            <person name="Smith M.E."/>
            <person name="James T.Y."/>
            <person name="Grigoriev I.V."/>
        </authorList>
    </citation>
    <scope>NUCLEOTIDE SEQUENCE [LARGE SCALE GENOMIC DNA]</scope>
</reference>
<gene>
    <name evidence="2" type="ORF">BDK51DRAFT_50668</name>
</gene>
<dbReference type="EMBL" id="KZ994835">
    <property type="protein sequence ID" value="RKO91939.1"/>
    <property type="molecule type" value="Genomic_DNA"/>
</dbReference>
<evidence type="ECO:0000256" key="1">
    <source>
        <dbReference type="SAM" id="SignalP"/>
    </source>
</evidence>
<keyword evidence="1" id="KW-0732">Signal</keyword>
<dbReference type="AlphaFoldDB" id="A0A4P9WGJ7"/>
<proteinExistence type="predicted"/>
<sequence length="81" mass="8845">MKAIFTFAITLDLVPTCRSRCCSPVESMMNHQLSFPGHLVMDRPSPSWHILHFKVEVALDGEIGNGGLDYGKKGGGRSVEA</sequence>
<keyword evidence="3" id="KW-1185">Reference proteome</keyword>
<evidence type="ECO:0000313" key="3">
    <source>
        <dbReference type="Proteomes" id="UP000269721"/>
    </source>
</evidence>
<organism evidence="2 3">
    <name type="scientific">Blyttiomyces helicus</name>
    <dbReference type="NCBI Taxonomy" id="388810"/>
    <lineage>
        <taxon>Eukaryota</taxon>
        <taxon>Fungi</taxon>
        <taxon>Fungi incertae sedis</taxon>
        <taxon>Chytridiomycota</taxon>
        <taxon>Chytridiomycota incertae sedis</taxon>
        <taxon>Chytridiomycetes</taxon>
        <taxon>Chytridiomycetes incertae sedis</taxon>
        <taxon>Blyttiomyces</taxon>
    </lineage>
</organism>
<dbReference type="Proteomes" id="UP000269721">
    <property type="component" value="Unassembled WGS sequence"/>
</dbReference>
<evidence type="ECO:0000313" key="2">
    <source>
        <dbReference type="EMBL" id="RKO91939.1"/>
    </source>
</evidence>
<accession>A0A4P9WGJ7</accession>
<feature type="signal peptide" evidence="1">
    <location>
        <begin position="1"/>
        <end position="19"/>
    </location>
</feature>
<protein>
    <recommendedName>
        <fullName evidence="4">Secreted protein</fullName>
    </recommendedName>
</protein>
<name>A0A4P9WGJ7_9FUNG</name>
<evidence type="ECO:0008006" key="4">
    <source>
        <dbReference type="Google" id="ProtNLM"/>
    </source>
</evidence>